<feature type="region of interest" description="Disordered" evidence="1">
    <location>
        <begin position="330"/>
        <end position="357"/>
    </location>
</feature>
<dbReference type="Gene3D" id="3.10.180.10">
    <property type="entry name" value="2,3-Dihydroxybiphenyl 1,2-Dioxygenase, domain 1"/>
    <property type="match status" value="1"/>
</dbReference>
<organism evidence="3 4">
    <name type="scientific">Streptosporangium minutum</name>
    <dbReference type="NCBI Taxonomy" id="569862"/>
    <lineage>
        <taxon>Bacteria</taxon>
        <taxon>Bacillati</taxon>
        <taxon>Actinomycetota</taxon>
        <taxon>Actinomycetes</taxon>
        <taxon>Streptosporangiales</taxon>
        <taxon>Streptosporangiaceae</taxon>
        <taxon>Streptosporangium</taxon>
    </lineage>
</organism>
<dbReference type="InterPro" id="IPR029068">
    <property type="entry name" value="Glyas_Bleomycin-R_OHBP_Dase"/>
</dbReference>
<reference evidence="3 4" key="1">
    <citation type="submission" date="2017-05" db="EMBL/GenBank/DDBJ databases">
        <title>Biotechnological potential of actinobacteria isolated from South African environments.</title>
        <authorList>
            <person name="Le Roes-Hill M."/>
            <person name="Prins A."/>
            <person name="Durrell K.A."/>
        </authorList>
    </citation>
    <scope>NUCLEOTIDE SEQUENCE [LARGE SCALE GENOMIC DNA]</scope>
    <source>
        <strain evidence="3">M26</strain>
    </source>
</reference>
<gene>
    <name evidence="3" type="ORF">CA984_23410</name>
</gene>
<name>A0A243RHJ5_9ACTN</name>
<evidence type="ECO:0000313" key="4">
    <source>
        <dbReference type="Proteomes" id="UP000194761"/>
    </source>
</evidence>
<dbReference type="InterPro" id="IPR025870">
    <property type="entry name" value="Glyoxalase-like_dom"/>
</dbReference>
<accession>A0A243RHJ5</accession>
<dbReference type="SUPFAM" id="SSF54593">
    <property type="entry name" value="Glyoxalase/Bleomycin resistance protein/Dihydroxybiphenyl dioxygenase"/>
    <property type="match status" value="1"/>
</dbReference>
<comment type="caution">
    <text evidence="3">The sequence shown here is derived from an EMBL/GenBank/DDBJ whole genome shotgun (WGS) entry which is preliminary data.</text>
</comment>
<feature type="domain" description="Glyoxalase-like" evidence="2">
    <location>
        <begin position="8"/>
        <end position="234"/>
    </location>
</feature>
<evidence type="ECO:0000259" key="2">
    <source>
        <dbReference type="Pfam" id="PF13468"/>
    </source>
</evidence>
<dbReference type="EMBL" id="NGFP01000112">
    <property type="protein sequence ID" value="OUC94209.1"/>
    <property type="molecule type" value="Genomic_DNA"/>
</dbReference>
<dbReference type="Pfam" id="PF13468">
    <property type="entry name" value="Glyoxalase_3"/>
    <property type="match status" value="1"/>
</dbReference>
<protein>
    <recommendedName>
        <fullName evidence="2">Glyoxalase-like domain-containing protein</fullName>
    </recommendedName>
</protein>
<evidence type="ECO:0000313" key="3">
    <source>
        <dbReference type="EMBL" id="OUC94209.1"/>
    </source>
</evidence>
<keyword evidence="4" id="KW-1185">Reference proteome</keyword>
<dbReference type="RefSeq" id="WP_086575721.1">
    <property type="nucleotide sequence ID" value="NZ_NGFP01000112.1"/>
</dbReference>
<sequence>MDHDVSGLHHVGHVVTDMGQALGLYRRLGFTLPPPSCPALPAVVGAPAEPFGAANTHVYFPRNFIELVTVVGDGATGRVPADARLVPLRVPDDRLPGLVAAVRGTAANLAACLRRFEGMHILMFDSPDLDGAAVRLRADGVGHGGVHTVRRPVETAGGTRTEPVRYLEIDGPGPGMARGRVPEGRVGFAGDPAPEVAEARWHMDHPNGAVDLLGCVMCVEDAELPEVERRYERYLGRPARRAGPVRVFDLEGAEVVLVAGSALAGLLPGERAPALPAFVAYTVAVRDLAATGRLLRETGVPLGRTAAGEIFVPARAALGVAIVFRQESRVPSAGSSSGETGGGAAVAGTAGRPERRP</sequence>
<dbReference type="AlphaFoldDB" id="A0A243RHJ5"/>
<evidence type="ECO:0000256" key="1">
    <source>
        <dbReference type="SAM" id="MobiDB-lite"/>
    </source>
</evidence>
<dbReference type="Proteomes" id="UP000194761">
    <property type="component" value="Unassembled WGS sequence"/>
</dbReference>
<proteinExistence type="predicted"/>